<keyword evidence="1" id="KW-0472">Membrane</keyword>
<sequence length="69" mass="8142">MKKKDYIITFTLLFLFVLSFISIFVIDYSWGKNRGFGEVLLMISPVLYLFLFPFIFPPMQNKSKNNPLV</sequence>
<organism evidence="2 3">
    <name type="scientific">Yersinia intermedia</name>
    <dbReference type="NCBI Taxonomy" id="631"/>
    <lineage>
        <taxon>Bacteria</taxon>
        <taxon>Pseudomonadati</taxon>
        <taxon>Pseudomonadota</taxon>
        <taxon>Gammaproteobacteria</taxon>
        <taxon>Enterobacterales</taxon>
        <taxon>Yersiniaceae</taxon>
        <taxon>Yersinia</taxon>
    </lineage>
</organism>
<name>A0A209A8S7_YERIN</name>
<evidence type="ECO:0000313" key="2">
    <source>
        <dbReference type="EMBL" id="OVZ89156.1"/>
    </source>
</evidence>
<dbReference type="EMBL" id="NHOI01000004">
    <property type="protein sequence ID" value="OVZ89156.1"/>
    <property type="molecule type" value="Genomic_DNA"/>
</dbReference>
<gene>
    <name evidence="2" type="ORF">CBW57_03690</name>
</gene>
<feature type="transmembrane region" description="Helical" evidence="1">
    <location>
        <begin position="7"/>
        <end position="30"/>
    </location>
</feature>
<dbReference type="AlphaFoldDB" id="A0A209A8S7"/>
<protein>
    <submittedName>
        <fullName evidence="2">Uncharacterized protein</fullName>
    </submittedName>
</protein>
<comment type="caution">
    <text evidence="2">The sequence shown here is derived from an EMBL/GenBank/DDBJ whole genome shotgun (WGS) entry which is preliminary data.</text>
</comment>
<dbReference type="Proteomes" id="UP000196440">
    <property type="component" value="Unassembled WGS sequence"/>
</dbReference>
<proteinExistence type="predicted"/>
<keyword evidence="1" id="KW-1133">Transmembrane helix</keyword>
<feature type="transmembrane region" description="Helical" evidence="1">
    <location>
        <begin position="36"/>
        <end position="56"/>
    </location>
</feature>
<evidence type="ECO:0000313" key="3">
    <source>
        <dbReference type="Proteomes" id="UP000196440"/>
    </source>
</evidence>
<accession>A0A209A8S7</accession>
<reference evidence="2 3" key="1">
    <citation type="submission" date="2017-05" db="EMBL/GenBank/DDBJ databases">
        <title>Whole genome sequencing of Yersinia kristensenii.</title>
        <authorList>
            <person name="Campioni F."/>
        </authorList>
    </citation>
    <scope>NUCLEOTIDE SEQUENCE [LARGE SCALE GENOMIC DNA]</scope>
    <source>
        <strain evidence="2 3">CFSAN060536</strain>
    </source>
</reference>
<keyword evidence="1" id="KW-0812">Transmembrane</keyword>
<evidence type="ECO:0000256" key="1">
    <source>
        <dbReference type="SAM" id="Phobius"/>
    </source>
</evidence>